<evidence type="ECO:0000256" key="1">
    <source>
        <dbReference type="SAM" id="Phobius"/>
    </source>
</evidence>
<sequence>MLIVATSESCSSFSFDFFYFVFQATTATLSVRILYEWERSRYLMLLTWWLWSLWAFTLDALTPAMREKLRFRLRMAASVVALCLLGHIIIIGHFFFVEDDKLHDAVLVQGIIWDHHLIVRVMPSYSSRIVTLSLWSPRLVWRLGTASMSDVSIRG</sequence>
<keyword evidence="1" id="KW-1133">Transmembrane helix</keyword>
<evidence type="ECO:0000313" key="2">
    <source>
        <dbReference type="EMBL" id="KAF4036506.1"/>
    </source>
</evidence>
<keyword evidence="3" id="KW-1185">Reference proteome</keyword>
<feature type="transmembrane region" description="Helical" evidence="1">
    <location>
        <begin position="17"/>
        <end position="35"/>
    </location>
</feature>
<evidence type="ECO:0000313" key="3">
    <source>
        <dbReference type="Proteomes" id="UP000602510"/>
    </source>
</evidence>
<dbReference type="AlphaFoldDB" id="A0A833T9H9"/>
<feature type="transmembrane region" description="Helical" evidence="1">
    <location>
        <begin position="42"/>
        <end position="61"/>
    </location>
</feature>
<feature type="transmembrane region" description="Helical" evidence="1">
    <location>
        <begin position="73"/>
        <end position="97"/>
    </location>
</feature>
<keyword evidence="1" id="KW-0812">Transmembrane</keyword>
<proteinExistence type="predicted"/>
<reference evidence="2" key="1">
    <citation type="submission" date="2020-04" db="EMBL/GenBank/DDBJ databases">
        <title>Hybrid Assembly of Korean Phytophthora infestans isolates.</title>
        <authorList>
            <person name="Prokchorchik M."/>
            <person name="Lee Y."/>
            <person name="Seo J."/>
            <person name="Cho J.-H."/>
            <person name="Park Y.-E."/>
            <person name="Jang D.-C."/>
            <person name="Im J.-S."/>
            <person name="Choi J.-G."/>
            <person name="Park H.-J."/>
            <person name="Lee G.-B."/>
            <person name="Lee Y.-G."/>
            <person name="Hong S.-Y."/>
            <person name="Cho K."/>
            <person name="Sohn K.H."/>
        </authorList>
    </citation>
    <scope>NUCLEOTIDE SEQUENCE</scope>
    <source>
        <strain evidence="2">KR_1_A1</strain>
    </source>
</reference>
<comment type="caution">
    <text evidence="2">The sequence shown here is derived from an EMBL/GenBank/DDBJ whole genome shotgun (WGS) entry which is preliminary data.</text>
</comment>
<gene>
    <name evidence="2" type="ORF">GN244_ATG11212</name>
</gene>
<dbReference type="Proteomes" id="UP000602510">
    <property type="component" value="Unassembled WGS sequence"/>
</dbReference>
<dbReference type="EMBL" id="WSZM01000264">
    <property type="protein sequence ID" value="KAF4036506.1"/>
    <property type="molecule type" value="Genomic_DNA"/>
</dbReference>
<keyword evidence="1" id="KW-0472">Membrane</keyword>
<evidence type="ECO:0008006" key="4">
    <source>
        <dbReference type="Google" id="ProtNLM"/>
    </source>
</evidence>
<protein>
    <recommendedName>
        <fullName evidence="4">Transmembrane protein</fullName>
    </recommendedName>
</protein>
<accession>A0A833T9H9</accession>
<name>A0A833T9H9_PHYIN</name>
<organism evidence="2 3">
    <name type="scientific">Phytophthora infestans</name>
    <name type="common">Potato late blight agent</name>
    <name type="synonym">Botrytis infestans</name>
    <dbReference type="NCBI Taxonomy" id="4787"/>
    <lineage>
        <taxon>Eukaryota</taxon>
        <taxon>Sar</taxon>
        <taxon>Stramenopiles</taxon>
        <taxon>Oomycota</taxon>
        <taxon>Peronosporomycetes</taxon>
        <taxon>Peronosporales</taxon>
        <taxon>Peronosporaceae</taxon>
        <taxon>Phytophthora</taxon>
    </lineage>
</organism>